<organism evidence="1 2">
    <name type="scientific">Actinosynnema pretiosum</name>
    <dbReference type="NCBI Taxonomy" id="42197"/>
    <lineage>
        <taxon>Bacteria</taxon>
        <taxon>Bacillati</taxon>
        <taxon>Actinomycetota</taxon>
        <taxon>Actinomycetes</taxon>
        <taxon>Pseudonocardiales</taxon>
        <taxon>Pseudonocardiaceae</taxon>
        <taxon>Actinosynnema</taxon>
    </lineage>
</organism>
<name>A0A290ZAT2_9PSEU</name>
<keyword evidence="2" id="KW-1185">Reference proteome</keyword>
<reference evidence="1" key="1">
    <citation type="submission" date="2017-09" db="EMBL/GenBank/DDBJ databases">
        <title>Complete Genome Sequence of ansamitocin-producing Bacterium Actinosynnema pretiosum X47.</title>
        <authorList>
            <person name="Cao G."/>
            <person name="Zong G."/>
            <person name="Zhong C."/>
            <person name="Fu J."/>
        </authorList>
    </citation>
    <scope>NUCLEOTIDE SEQUENCE [LARGE SCALE GENOMIC DNA]</scope>
    <source>
        <strain evidence="1">X47</strain>
    </source>
</reference>
<gene>
    <name evidence="1" type="ORF">CNX65_25005</name>
</gene>
<sequence>MTATRTTVAVADRARPQVYHSSDQGQHLWNRDAHHHIVTEDGRWAVALATALGQDPAARKTAEAAARLAAGVALEQGARAGLITAASRLRLESNWQNGWDGPDCWLSVASWGGGRNVDAAWTGPAEQVRVVVSDKWLRPLGVGDGGTLMTAPDSGRVQSIAAGAVDAVLLLSAGLLRGRAHEGWAPLAVQHVREGRAHRVPHEVIAAARREQYAPDRTVWLPNPPAISATALLLEWGRR</sequence>
<dbReference type="Proteomes" id="UP000218505">
    <property type="component" value="Chromosome"/>
</dbReference>
<dbReference type="AlphaFoldDB" id="A0A290ZAT2"/>
<dbReference type="RefSeq" id="WP_096495952.1">
    <property type="nucleotide sequence ID" value="NZ_CP023445.1"/>
</dbReference>
<dbReference type="KEGG" id="apre:CNX65_25005"/>
<evidence type="ECO:0000313" key="1">
    <source>
        <dbReference type="EMBL" id="ATE56131.1"/>
    </source>
</evidence>
<accession>A0A290ZAT2</accession>
<evidence type="ECO:0000313" key="2">
    <source>
        <dbReference type="Proteomes" id="UP000218505"/>
    </source>
</evidence>
<protein>
    <submittedName>
        <fullName evidence="1">Uncharacterized protein</fullName>
    </submittedName>
</protein>
<dbReference type="EMBL" id="CP023445">
    <property type="protein sequence ID" value="ATE56131.1"/>
    <property type="molecule type" value="Genomic_DNA"/>
</dbReference>
<proteinExistence type="predicted"/>